<evidence type="ECO:0000256" key="1">
    <source>
        <dbReference type="ARBA" id="ARBA00022729"/>
    </source>
</evidence>
<dbReference type="PRINTS" id="PR00258">
    <property type="entry name" value="SPERACTRCPTR"/>
</dbReference>
<evidence type="ECO:0000256" key="3">
    <source>
        <dbReference type="ARBA" id="ARBA00023157"/>
    </source>
</evidence>
<feature type="disulfide bond" evidence="6">
    <location>
        <begin position="94"/>
        <end position="158"/>
    </location>
</feature>
<feature type="domain" description="SRCR" evidence="8">
    <location>
        <begin position="397"/>
        <end position="502"/>
    </location>
</feature>
<evidence type="ECO:0000256" key="6">
    <source>
        <dbReference type="PROSITE-ProRule" id="PRU00196"/>
    </source>
</evidence>
<feature type="disulfide bond" evidence="6">
    <location>
        <begin position="252"/>
        <end position="262"/>
    </location>
</feature>
<dbReference type="InterPro" id="IPR036772">
    <property type="entry name" value="SRCR-like_dom_sf"/>
</dbReference>
<feature type="domain" description="SRCR" evidence="8">
    <location>
        <begin position="292"/>
        <end position="389"/>
    </location>
</feature>
<dbReference type="Pfam" id="PF00530">
    <property type="entry name" value="SRCR"/>
    <property type="match status" value="5"/>
</dbReference>
<keyword evidence="2" id="KW-0677">Repeat</keyword>
<dbReference type="PROSITE" id="PS00420">
    <property type="entry name" value="SRCR_1"/>
    <property type="match status" value="3"/>
</dbReference>
<feature type="compositionally biased region" description="Pro residues" evidence="7">
    <location>
        <begin position="1"/>
        <end position="16"/>
    </location>
</feature>
<reference evidence="9" key="1">
    <citation type="submission" date="2017-05" db="UniProtKB">
        <authorList>
            <consortium name="EnsemblMetazoa"/>
        </authorList>
    </citation>
    <scope>IDENTIFICATION</scope>
</reference>
<dbReference type="SMART" id="SM00202">
    <property type="entry name" value="SR"/>
    <property type="match status" value="5"/>
</dbReference>
<dbReference type="PANTHER" id="PTHR19331">
    <property type="entry name" value="SCAVENGER RECEPTOR DOMAIN-CONTAINING"/>
    <property type="match status" value="1"/>
</dbReference>
<sequence length="621" mass="67018">PRPSPTDRPPRPSPTDRPPRPSSTDRPPRPSPTDRPPRPSPTDHPFSTIYPSSTPLVSPPPVSCESGSIRLRNGRSPYSGLVEICRFNTWGTICSNSWDRREALVACRQLGYPGTGSKALRFYNRTRGPIHYTNMQCHGSETSLLDCPLQQTNQNYFCSSRGNSGVECSAPCTYGSVTLLDYTGTPTNRSTGTVGLCIGGMWTVVCDYSWSFRAASVACRSLHGHSGHGAIPLLSQGVVSYAGVFSIGGFSCQGNERSLLTCGYLNVSCTDRQYAGVICKRTSRPVCNHGSLRLVNGSSNYTGRLEVCINGQWGTVCSDQWNSVNARIACRQMGFPGGRAQSTTRYGPGVGSIFLSNVVCYGHERSLLNCYSQTRHTCTHSQDIGINCEAPCQSGEVVLVKSDGSPSNDGVGMIRVCQAGERGTICDDGHWDYPDAAVVCKQVGYSPFGALPRYGLKLGASYNVTPVLSRVECLGNESSIRQCRKSSAIHSNCNEYVGVECYGSQTPPSNCTHGDVRLMGGSQMEGRLELCINNMWGTVCDDFFDVRDARVTCRKLGNQLGMTLTGAPSSVPYGAGSGPIFLDNMGCNGNENDLLNCYSNQPGLHNCQHFEDVGITCTPMS</sequence>
<evidence type="ECO:0000256" key="2">
    <source>
        <dbReference type="ARBA" id="ARBA00022737"/>
    </source>
</evidence>
<dbReference type="EnsemblMetazoa" id="Aqu2.1.40774_001">
    <property type="protein sequence ID" value="Aqu2.1.40774_001"/>
    <property type="gene ID" value="Aqu2.1.40774"/>
</dbReference>
<feature type="disulfide bond" evidence="6">
    <location>
        <begin position="360"/>
        <end position="370"/>
    </location>
</feature>
<dbReference type="AlphaFoldDB" id="A0A1X7VLK5"/>
<feature type="compositionally biased region" description="Pro residues" evidence="7">
    <location>
        <begin position="29"/>
        <end position="42"/>
    </location>
</feature>
<keyword evidence="1" id="KW-0732">Signal</keyword>
<organism evidence="9">
    <name type="scientific">Amphimedon queenslandica</name>
    <name type="common">Sponge</name>
    <dbReference type="NCBI Taxonomy" id="400682"/>
    <lineage>
        <taxon>Eukaryota</taxon>
        <taxon>Metazoa</taxon>
        <taxon>Porifera</taxon>
        <taxon>Demospongiae</taxon>
        <taxon>Heteroscleromorpha</taxon>
        <taxon>Haplosclerida</taxon>
        <taxon>Niphatidae</taxon>
        <taxon>Amphimedon</taxon>
    </lineage>
</organism>
<proteinExistence type="predicted"/>
<comment type="caution">
    <text evidence="6">Lacks conserved residue(s) required for the propagation of feature annotation.</text>
</comment>
<keyword evidence="4" id="KW-0675">Receptor</keyword>
<evidence type="ECO:0000313" key="9">
    <source>
        <dbReference type="EnsemblMetazoa" id="Aqu2.1.40774_001"/>
    </source>
</evidence>
<dbReference type="InterPro" id="IPR001190">
    <property type="entry name" value="SRCR"/>
</dbReference>
<evidence type="ECO:0000256" key="4">
    <source>
        <dbReference type="ARBA" id="ARBA00023170"/>
    </source>
</evidence>
<feature type="domain" description="SRCR" evidence="8">
    <location>
        <begin position="516"/>
        <end position="618"/>
    </location>
</feature>
<evidence type="ECO:0000259" key="8">
    <source>
        <dbReference type="PROSITE" id="PS50287"/>
    </source>
</evidence>
<dbReference type="InParanoid" id="A0A1X7VLK5"/>
<dbReference type="PANTHER" id="PTHR19331:SF465">
    <property type="entry name" value="EGG PEPTIDE SPERACT RECEPTOR"/>
    <property type="match status" value="1"/>
</dbReference>
<keyword evidence="5" id="KW-0325">Glycoprotein</keyword>
<keyword evidence="3 6" id="KW-1015">Disulfide bond</keyword>
<feature type="disulfide bond" evidence="6">
    <location>
        <begin position="473"/>
        <end position="483"/>
    </location>
</feature>
<evidence type="ECO:0000256" key="7">
    <source>
        <dbReference type="SAM" id="MobiDB-lite"/>
    </source>
</evidence>
<protein>
    <recommendedName>
        <fullName evidence="8">SRCR domain-containing protein</fullName>
    </recommendedName>
</protein>
<dbReference type="FunFam" id="3.10.250.10:FF:000007">
    <property type="entry name" value="Soluble scavenger receptor cysteine-rich domain-containing protein SSC5D"/>
    <property type="match status" value="1"/>
</dbReference>
<name>A0A1X7VLK5_AMPQE</name>
<dbReference type="STRING" id="400682.A0A1X7VLK5"/>
<dbReference type="FunFam" id="3.10.250.10:FF:000011">
    <property type="entry name" value="Scavenger receptor class A member 5"/>
    <property type="match status" value="1"/>
</dbReference>
<evidence type="ECO:0000256" key="5">
    <source>
        <dbReference type="ARBA" id="ARBA00023180"/>
    </source>
</evidence>
<dbReference type="OrthoDB" id="536948at2759"/>
<feature type="disulfide bond" evidence="6">
    <location>
        <begin position="587"/>
        <end position="597"/>
    </location>
</feature>
<feature type="disulfide bond" evidence="6">
    <location>
        <begin position="440"/>
        <end position="501"/>
    </location>
</feature>
<feature type="disulfide bond" evidence="6">
    <location>
        <begin position="107"/>
        <end position="168"/>
    </location>
</feature>
<dbReference type="SUPFAM" id="SSF56487">
    <property type="entry name" value="SRCR-like"/>
    <property type="match status" value="5"/>
</dbReference>
<dbReference type="GO" id="GO:0016020">
    <property type="term" value="C:membrane"/>
    <property type="evidence" value="ECO:0007669"/>
    <property type="project" value="InterPro"/>
</dbReference>
<dbReference type="PROSITE" id="PS50287">
    <property type="entry name" value="SRCR_2"/>
    <property type="match status" value="5"/>
</dbReference>
<feature type="region of interest" description="Disordered" evidence="7">
    <location>
        <begin position="1"/>
        <end position="62"/>
    </location>
</feature>
<dbReference type="Gene3D" id="3.10.250.10">
    <property type="entry name" value="SRCR-like domain"/>
    <property type="match status" value="5"/>
</dbReference>
<feature type="domain" description="SRCR" evidence="8">
    <location>
        <begin position="69"/>
        <end position="169"/>
    </location>
</feature>
<dbReference type="FunFam" id="3.10.250.10:FF:000032">
    <property type="entry name" value="Si:dkey-14d8.20"/>
    <property type="match status" value="1"/>
</dbReference>
<accession>A0A1X7VLK5</accession>
<feature type="disulfide bond" evidence="6">
    <location>
        <begin position="137"/>
        <end position="147"/>
    </location>
</feature>
<feature type="domain" description="SRCR" evidence="8">
    <location>
        <begin position="177"/>
        <end position="280"/>
    </location>
</feature>